<dbReference type="EMBL" id="LJTC01000001">
    <property type="protein sequence ID" value="KPM85475.1"/>
    <property type="molecule type" value="Genomic_DNA"/>
</dbReference>
<comment type="caution">
    <text evidence="1">The sequence shown here is derived from an EMBL/GenBank/DDBJ whole genome shotgun (WGS) entry which is preliminary data.</text>
</comment>
<dbReference type="Proteomes" id="UP001377972">
    <property type="component" value="Unassembled WGS sequence"/>
</dbReference>
<keyword evidence="4" id="KW-1185">Reference proteome</keyword>
<evidence type="ECO:0000313" key="3">
    <source>
        <dbReference type="Proteomes" id="UP000050378"/>
    </source>
</evidence>
<dbReference type="AlphaFoldDB" id="A0A0P7DVD6"/>
<dbReference type="RefSeq" id="WP_054551229.1">
    <property type="nucleotide sequence ID" value="NZ_JAQPZS010000013.1"/>
</dbReference>
<evidence type="ECO:0000313" key="2">
    <source>
        <dbReference type="EMBL" id="MEJ6497105.1"/>
    </source>
</evidence>
<sequence length="100" mass="11210">MNPSYAAIFSVQSLELNQHYRTAPDTSGEQIPNTQQETLTLPLQFHQDLEKAFAPLVITQIVKATSISWQEGCLGLPSDKLNGEQKKQLWSLIGEQLDKL</sequence>
<accession>A0A0P7DVD6</accession>
<dbReference type="EMBL" id="JAQPZS010000013">
    <property type="protein sequence ID" value="MEJ6497105.1"/>
    <property type="molecule type" value="Genomic_DNA"/>
</dbReference>
<name>A0A0P7DVD6_9GAMM</name>
<dbReference type="OrthoDB" id="6293449at2"/>
<dbReference type="Proteomes" id="UP000050378">
    <property type="component" value="Unassembled WGS sequence"/>
</dbReference>
<reference evidence="2 4" key="2">
    <citation type="submission" date="2023-01" db="EMBL/GenBank/DDBJ databases">
        <title>Trichodesmium-associated heterotrophic epibiont bacteria.</title>
        <authorList>
            <person name="Cleveland C.S."/>
            <person name="Webb E.A."/>
        </authorList>
    </citation>
    <scope>NUCLEOTIDE SEQUENCE [LARGE SCALE GENOMIC DNA]</scope>
    <source>
        <strain evidence="2 4">USCH2</strain>
    </source>
</reference>
<dbReference type="PATRIC" id="fig|570156.3.peg.284"/>
<reference evidence="1 3" key="1">
    <citation type="submission" date="2015-09" db="EMBL/GenBank/DDBJ databases">
        <title>Draft Genome Sequence of Pseudoalteromonas lipolytica UCD-48B.</title>
        <authorList>
            <person name="Krusor M."/>
            <person name="Coil D.A."/>
            <person name="Lang J.M."/>
            <person name="Eisen J.A."/>
            <person name="Alexiev A."/>
        </authorList>
    </citation>
    <scope>NUCLEOTIDE SEQUENCE [LARGE SCALE GENOMIC DNA]</scope>
    <source>
        <strain evidence="1 3">UCD-48B</strain>
    </source>
</reference>
<evidence type="ECO:0000313" key="4">
    <source>
        <dbReference type="Proteomes" id="UP001377972"/>
    </source>
</evidence>
<gene>
    <name evidence="1" type="ORF">AOG27_01415</name>
    <name evidence="2" type="ORF">PQI24_13760</name>
</gene>
<dbReference type="STRING" id="570156.AOG27_01415"/>
<organism evidence="1 3">
    <name type="scientific">Pseudoalteromonas lipolytica</name>
    <dbReference type="NCBI Taxonomy" id="570156"/>
    <lineage>
        <taxon>Bacteria</taxon>
        <taxon>Pseudomonadati</taxon>
        <taxon>Pseudomonadota</taxon>
        <taxon>Gammaproteobacteria</taxon>
        <taxon>Alteromonadales</taxon>
        <taxon>Pseudoalteromonadaceae</taxon>
        <taxon>Pseudoalteromonas</taxon>
    </lineage>
</organism>
<proteinExistence type="predicted"/>
<protein>
    <submittedName>
        <fullName evidence="1">Uncharacterized protein</fullName>
    </submittedName>
</protein>
<evidence type="ECO:0000313" key="1">
    <source>
        <dbReference type="EMBL" id="KPM85475.1"/>
    </source>
</evidence>